<dbReference type="SMART" id="SM00507">
    <property type="entry name" value="HNHc"/>
    <property type="match status" value="1"/>
</dbReference>
<keyword evidence="3" id="KW-1185">Reference proteome</keyword>
<dbReference type="Pfam" id="PF13392">
    <property type="entry name" value="HNH_3"/>
    <property type="match status" value="1"/>
</dbReference>
<dbReference type="InterPro" id="IPR003615">
    <property type="entry name" value="HNH_nuc"/>
</dbReference>
<reference evidence="2 3" key="1">
    <citation type="submission" date="2019-01" db="EMBL/GenBank/DDBJ databases">
        <title>The whole genome sequence of IME542.</title>
        <authorList>
            <person name="Li P."/>
            <person name="Tong Y."/>
            <person name="Wang J."/>
        </authorList>
    </citation>
    <scope>NUCLEOTIDE SEQUENCE [LARGE SCALE GENOMIC DNA]</scope>
</reference>
<dbReference type="GO" id="GO:0004519">
    <property type="term" value="F:endonuclease activity"/>
    <property type="evidence" value="ECO:0007669"/>
    <property type="project" value="UniProtKB-KW"/>
</dbReference>
<name>A0A410T617_9CAUD</name>
<evidence type="ECO:0000259" key="1">
    <source>
        <dbReference type="SMART" id="SM00507"/>
    </source>
</evidence>
<protein>
    <submittedName>
        <fullName evidence="2">HNH homing endonuclease</fullName>
    </submittedName>
</protein>
<dbReference type="EMBL" id="MK372342">
    <property type="protein sequence ID" value="QAU04414.1"/>
    <property type="molecule type" value="Genomic_DNA"/>
</dbReference>
<sequence length="174" mass="20230">MIKRTEIYDIAIDYLTYDGVNVLWKKKIKKSKYYPGDVAGTIDFQGYIRVALFRKPVMAHRFAWEFINGPIPDGMQVDHINHNRSDNRIENLRLVTHHENSVNIKMPKNNTSGHIGVHYNKNRGTWQASIGGRNKETHEHLGCFHNREDAIKARKIAEIRLGYHKNHGKTDDEI</sequence>
<dbReference type="Proteomes" id="UP000289271">
    <property type="component" value="Segment"/>
</dbReference>
<evidence type="ECO:0000313" key="3">
    <source>
        <dbReference type="Proteomes" id="UP000289271"/>
    </source>
</evidence>
<dbReference type="GO" id="GO:0003677">
    <property type="term" value="F:DNA binding"/>
    <property type="evidence" value="ECO:0007669"/>
    <property type="project" value="InterPro"/>
</dbReference>
<evidence type="ECO:0000313" key="2">
    <source>
        <dbReference type="EMBL" id="QAU04414.1"/>
    </source>
</evidence>
<dbReference type="GeneID" id="55016496"/>
<keyword evidence="2" id="KW-0378">Hydrolase</keyword>
<dbReference type="KEGG" id="vg:55016496"/>
<dbReference type="SUPFAM" id="SSF54171">
    <property type="entry name" value="DNA-binding domain"/>
    <property type="match status" value="1"/>
</dbReference>
<proteinExistence type="predicted"/>
<dbReference type="SUPFAM" id="SSF54060">
    <property type="entry name" value="His-Me finger endonucleases"/>
    <property type="match status" value="1"/>
</dbReference>
<feature type="domain" description="HNH nuclease" evidence="1">
    <location>
        <begin position="53"/>
        <end position="101"/>
    </location>
</feature>
<accession>A0A410T617</accession>
<dbReference type="Gene3D" id="3.90.75.20">
    <property type="match status" value="1"/>
</dbReference>
<dbReference type="InterPro" id="IPR044925">
    <property type="entry name" value="His-Me_finger_sf"/>
</dbReference>
<organism evidence="2 3">
    <name type="scientific">Escherichia phage vB_EcoS_IME542</name>
    <dbReference type="NCBI Taxonomy" id="2507711"/>
    <lineage>
        <taxon>Viruses</taxon>
        <taxon>Duplodnaviria</taxon>
        <taxon>Heunggongvirae</taxon>
        <taxon>Uroviricota</taxon>
        <taxon>Caudoviricetes</taxon>
        <taxon>Drexlerviridae</taxon>
        <taxon>Braunvirinae</taxon>
        <taxon>Christensenvirus</taxon>
        <taxon>Christensenvirus IME542</taxon>
    </lineage>
</organism>
<dbReference type="RefSeq" id="YP_009824913.1">
    <property type="nucleotide sequence ID" value="NC_048208.1"/>
</dbReference>
<keyword evidence="2" id="KW-0255">Endonuclease</keyword>
<dbReference type="InterPro" id="IPR016177">
    <property type="entry name" value="DNA-bd_dom_sf"/>
</dbReference>
<keyword evidence="2" id="KW-0540">Nuclease</keyword>